<feature type="domain" description="Calponin-homology (CH)" evidence="6">
    <location>
        <begin position="177"/>
        <end position="280"/>
    </location>
</feature>
<evidence type="ECO:0000256" key="1">
    <source>
        <dbReference type="ARBA" id="ARBA00009238"/>
    </source>
</evidence>
<dbReference type="CDD" id="cd21311">
    <property type="entry name" value="CH_dFLNA-like_rpt1"/>
    <property type="match status" value="1"/>
</dbReference>
<name>A0ABM1YM03_AEDAL</name>
<dbReference type="PROSITE" id="PS00020">
    <property type="entry name" value="ACTININ_2"/>
    <property type="match status" value="1"/>
</dbReference>
<dbReference type="SMART" id="SM00033">
    <property type="entry name" value="CH"/>
    <property type="match status" value="2"/>
</dbReference>
<feature type="compositionally biased region" description="Acidic residues" evidence="5">
    <location>
        <begin position="29"/>
        <end position="38"/>
    </location>
</feature>
<evidence type="ECO:0000313" key="7">
    <source>
        <dbReference type="EnsemblMetazoa" id="AALFPA23_010377.P14495"/>
    </source>
</evidence>
<dbReference type="PROSITE" id="PS50194">
    <property type="entry name" value="FILAMIN_REPEAT"/>
    <property type="match status" value="22"/>
</dbReference>
<feature type="repeat" description="Filamin" evidence="4">
    <location>
        <begin position="1959"/>
        <end position="2051"/>
    </location>
</feature>
<feature type="repeat" description="Filamin" evidence="4">
    <location>
        <begin position="2049"/>
        <end position="2149"/>
    </location>
</feature>
<sequence length="2568" mass="276844">MDVQIQNPQGSHPQYYQELTAQQHPREYDDPEDEEAEMEAERELAEDAQWKRIQQNTFTRWANEHLKIIDKNIASLESDLSDGLKLIALIEVLSQKRMSKHNKRPTFRSQKLENVSVALKFLECEGIKIVNIDSSDIVDCKLKLIMGLIWTLILHYSISLPMWEGDDSENQANGNNTTPKQRLMNWIHRLVPDLPINNFTNDWTSGKAIGALVDGVAPGLCPDWPMWDPKDAVQNATEAMGLADDWLDVRQLIRPEEMVNPNIDEQSMMTYLSQYPNAKLKQGAPLRPKTNPNSTPPPRVRAYGPGIEPTGPVVGAPANFTVETFSAGKGTVDVAVVNPNGNSEKVDCRFNNDKNLTYSCSYVPKIEGPHKVYVKFCGRDIPKSPYEVLVDCQAGDPSKVTASGPGIQPDGVTVNKQTYFEISTKDAGKGVPEVIILDPANHKTSVAAKLRQLAQNQYRCEYTANEVGLHSVNVFYNGQQIKNSPFGVRVAPVCDPKKVRASGRGLQPVGVRVNDEDCTFRIYTEGAGEGIPEVKVFGPGGVIPEYSIRKVDGTTYEAQYIPLKEGRYKILVLFGGVEIPKSPFEVKVGPQKHTSIVAYGPGLKSGMVGNPASFVVETNGETGNLGFSIAGPSQAEIECHDNGDGSALVKYHPTAPGEYAVHILCDNEDIPKSPYIAHILPKVDGFHPELVKVFGPGIEKNGSVITNKPTEFTVDASKAGDAPLEVKINDVFANTIQHKFMKNSDGTKKVMYTAPTADPVTVEVNYGGVAIPGSPFRVNVSTPLDPSKVQFFGPWLESGNRPNAATHFNVDARNAGNGLLEVNLVHEETKQKVPVRIIDNDDNTYAVEVIPPLAGTYTTNLVYGGLKVPIAPKVTVNPAVDVSKIKVDGLEPTAPLNSLQQFRVITNGIGKADLAVTITSPSGNRIKAHVIPTAEGFLVNFTPTQLGEYLLSVSFGGTPITPQPFRLQCLVGSDSRKVQASGPGLVKGIINRPAEFMIDTRGAGQGGLGVTVEGPCEAAINCRDNGDGTCNVAYLPTEIGDYTINITFNDDHIAGSPFQAIIVPEPNLSRIRVSGMGIQPHGVIMNAPTDFMVDMSKVGDDVDKSKLSCNIFDPRGNEIPSKLVPSDNSDIFRIMYTPFEAGRHTIDLLYDNVPVPGSPFVVNVKSGCDPTRCRAYGPGLEHALTDQSATFTVETRGAGAGGLSLAIEGPSEAKMSCTDNRDGSCDVEYVPTEPGEYDITIRFAEKHIPGSPFKVIVNESTRPEKVKVYGPGIEPGQVYEGLPAEFYIDCGQAGPGAVAVKLTSSDGSPIKVHVEDKGDGVYAVSYSPPKEGSVLTAKVRFADQDVSCSPFVMTVQPAPEDASPFKVYGDAATKKNLPASLPAKFQIDAPKKGTPGSTGAKEDINVSIKGPDGKSLVPKMEQVEDGTYAVTFVPDECGPYNVSIKCGGKDVVGSPFLLQAIPTGEAEKVKLLEAIPTNQEYGKKNHVAVDAREAGTGAVTCKIVSHSEAGDVDLEVIEKDGFFDIFYTLKDPGDYDLDIKFGGQHIPNGTFTIKAVENVEQQVTSTTSSTTKSSSATVSENQQIYQHQESYVEQVSSVSKSKLFHQQTACEEFLVRERQLVNGSSSNSNNKYENGLSNGHHATTNGNHVHSSSATSVNAVNNTSSSSSVSKTSSAVQETCTTSSSSTSHSSSAVTSTGAANRLRDFKLERLNLPQTGGAVSAEVKMPSGEVDKPVIDDNHDGTVSIRYDPKEEGIHELAVKYNGEHVQGSPFKFHVDSISSGYVTAYGPGLTHGVTGEPAQFTISTKGAGAGGLQMAVEGPSKADITYHDNKDGTVSVSYLPTAPGEYKISVRFGDKHIKGSPFFAKITGEGRKRNQISVGSCSEVTLPGVISDQDLRSLNASIQAPSGLEEPCFLKRMPTGNIGISFTPREIGEHTVSVKRLGKHIANSPFKVNVCEREVGDAKKVVVTGNALQEGKTHTENVFSVDTRNAGYGGLSLSIEGPSKAEIQCTDKEDGTLNISYKPTEPGYYIVNLKFADHHVNGSPFTVKVSGEGTNRQREKIQRQRDAVPVTEVGSQCKLTFKMPGITSFDLSATVTSPGGVTEDAEIQEIEDGLYAVHFVPKELGVHTVSVKYKQIHIPGSPFQFTVGPLKDTGAHLVKAGGPGLEHGEQGMPCEFNVWTREAGGGTLAISVEGPSKAEIEFKDRKDGSCDVSYVVSEPGDYRIGLKFNDRHIPDSPFKVYVSPAMGEAHKLEIAQFPSGAVQADKPAQFMVRKNGAKGDLDAKVVAPSNNEDDCFIQLIDQDQYSVRFYPRENGIHAIHVKFNGVHIPGSPYRIKVGKDDVDPAAVHASGKGLGDIKTGEKTDLIIDTCNAGAGTLAVTIDGPSKVAMDCTEVEEGYKVRYTPLLPGHYYMTIKYNQMHIVGSPFKIKCTDISPTGDKLAEEGGQETSSVIVETVAKVSKGGNRTGVILPIFKSDASKVQSKGMGLKKAYLGKQNQFTLNAGDAGNNILFVGIYGPKGPCDEVFIKHTGRNQYQVNYLVRERGDYILLVKWGDDHIPGSPFKVEV</sequence>
<feature type="repeat" description="Filamin" evidence="4">
    <location>
        <begin position="683"/>
        <end position="780"/>
    </location>
</feature>
<feature type="repeat" description="Filamin" evidence="4">
    <location>
        <begin position="2341"/>
        <end position="2432"/>
    </location>
</feature>
<feature type="repeat" description="Filamin" evidence="4">
    <location>
        <begin position="1461"/>
        <end position="1555"/>
    </location>
</feature>
<dbReference type="PANTHER" id="PTHR38537">
    <property type="entry name" value="JITTERBUG, ISOFORM N"/>
    <property type="match status" value="1"/>
</dbReference>
<dbReference type="InterPro" id="IPR017868">
    <property type="entry name" value="Filamin/ABP280_repeat-like"/>
</dbReference>
<feature type="repeat" description="Filamin" evidence="4">
    <location>
        <begin position="2246"/>
        <end position="2339"/>
    </location>
</feature>
<reference evidence="7" key="2">
    <citation type="submission" date="2025-05" db="UniProtKB">
        <authorList>
            <consortium name="EnsemblMetazoa"/>
        </authorList>
    </citation>
    <scope>IDENTIFICATION</scope>
    <source>
        <strain evidence="7">Foshan</strain>
    </source>
</reference>
<feature type="repeat" description="Filamin" evidence="4">
    <location>
        <begin position="491"/>
        <end position="588"/>
    </location>
</feature>
<proteinExistence type="inferred from homology"/>
<dbReference type="Pfam" id="PF00630">
    <property type="entry name" value="Filamin"/>
    <property type="match status" value="22"/>
</dbReference>
<feature type="repeat" description="Filamin" evidence="4">
    <location>
        <begin position="1165"/>
        <end position="1257"/>
    </location>
</feature>
<dbReference type="InterPro" id="IPR001298">
    <property type="entry name" value="Filamin/ABP280_rpt"/>
</dbReference>
<comment type="similarity">
    <text evidence="1">Belongs to the filamin family.</text>
</comment>
<evidence type="ECO:0000256" key="5">
    <source>
        <dbReference type="SAM" id="MobiDB-lite"/>
    </source>
</evidence>
<protein>
    <recommendedName>
        <fullName evidence="6">Calponin-homology (CH) domain-containing protein</fullName>
    </recommendedName>
</protein>
<dbReference type="SUPFAM" id="SSF47576">
    <property type="entry name" value="Calponin-homology domain, CH-domain"/>
    <property type="match status" value="1"/>
</dbReference>
<dbReference type="Pfam" id="PF00307">
    <property type="entry name" value="CH"/>
    <property type="match status" value="2"/>
</dbReference>
<dbReference type="RefSeq" id="XP_062702643.1">
    <property type="nucleotide sequence ID" value="XM_062846659.1"/>
</dbReference>
<dbReference type="GeneID" id="109400433"/>
<evidence type="ECO:0000313" key="8">
    <source>
        <dbReference type="Proteomes" id="UP000069940"/>
    </source>
</evidence>
<dbReference type="PROSITE" id="PS00019">
    <property type="entry name" value="ACTININ_1"/>
    <property type="match status" value="1"/>
</dbReference>
<dbReference type="PROSITE" id="PS50021">
    <property type="entry name" value="CH"/>
    <property type="match status" value="2"/>
</dbReference>
<feature type="repeat" description="Filamin" evidence="4">
    <location>
        <begin position="1866"/>
        <end position="1956"/>
    </location>
</feature>
<evidence type="ECO:0000259" key="6">
    <source>
        <dbReference type="PROSITE" id="PS50021"/>
    </source>
</evidence>
<feature type="repeat" description="Filamin" evidence="4">
    <location>
        <begin position="588"/>
        <end position="679"/>
    </location>
</feature>
<feature type="region of interest" description="Disordered" evidence="5">
    <location>
        <begin position="1622"/>
        <end position="1675"/>
    </location>
</feature>
<feature type="repeat" description="Filamin" evidence="4">
    <location>
        <begin position="2152"/>
        <end position="2244"/>
    </location>
</feature>
<dbReference type="InterPro" id="IPR014756">
    <property type="entry name" value="Ig_E-set"/>
</dbReference>
<dbReference type="InterPro" id="IPR001715">
    <property type="entry name" value="CH_dom"/>
</dbReference>
<feature type="domain" description="Calponin-homology (CH)" evidence="6">
    <location>
        <begin position="52"/>
        <end position="157"/>
    </location>
</feature>
<dbReference type="SMART" id="SM00557">
    <property type="entry name" value="IG_FLMN"/>
    <property type="match status" value="22"/>
</dbReference>
<dbReference type="InterPro" id="IPR044801">
    <property type="entry name" value="Filamin"/>
</dbReference>
<keyword evidence="8" id="KW-1185">Reference proteome</keyword>
<feature type="repeat" description="Filamin" evidence="4">
    <location>
        <begin position="1063"/>
        <end position="1164"/>
    </location>
</feature>
<feature type="repeat" description="Filamin" evidence="4">
    <location>
        <begin position="1679"/>
        <end position="1776"/>
    </location>
</feature>
<dbReference type="InterPro" id="IPR001589">
    <property type="entry name" value="Actinin_actin-bd_CS"/>
</dbReference>
<feature type="repeat" description="Filamin" evidence="4">
    <location>
        <begin position="970"/>
        <end position="1062"/>
    </location>
</feature>
<dbReference type="Gene3D" id="1.10.418.10">
    <property type="entry name" value="Calponin-like domain"/>
    <property type="match status" value="2"/>
</dbReference>
<dbReference type="CDD" id="cd21315">
    <property type="entry name" value="CH_dFLNA-like_rpt2"/>
    <property type="match status" value="1"/>
</dbReference>
<dbReference type="InterPro" id="IPR036872">
    <property type="entry name" value="CH_dom_sf"/>
</dbReference>
<feature type="repeat" description="Filamin" evidence="4">
    <location>
        <begin position="1357"/>
        <end position="1460"/>
    </location>
</feature>
<evidence type="ECO:0000256" key="3">
    <source>
        <dbReference type="ARBA" id="ARBA00023203"/>
    </source>
</evidence>
<feature type="region of interest" description="Disordered" evidence="5">
    <location>
        <begin position="1387"/>
        <end position="1415"/>
    </location>
</feature>
<keyword evidence="2" id="KW-0677">Repeat</keyword>
<feature type="compositionally biased region" description="Polar residues" evidence="5">
    <location>
        <begin position="1622"/>
        <end position="1650"/>
    </location>
</feature>
<feature type="repeat" description="Filamin" evidence="4">
    <location>
        <begin position="292"/>
        <end position="390"/>
    </location>
</feature>
<feature type="repeat" description="Filamin" evidence="4">
    <location>
        <begin position="1776"/>
        <end position="1868"/>
    </location>
</feature>
<organism evidence="7 8">
    <name type="scientific">Aedes albopictus</name>
    <name type="common">Asian tiger mosquito</name>
    <name type="synonym">Stegomyia albopicta</name>
    <dbReference type="NCBI Taxonomy" id="7160"/>
    <lineage>
        <taxon>Eukaryota</taxon>
        <taxon>Metazoa</taxon>
        <taxon>Ecdysozoa</taxon>
        <taxon>Arthropoda</taxon>
        <taxon>Hexapoda</taxon>
        <taxon>Insecta</taxon>
        <taxon>Pterygota</taxon>
        <taxon>Neoptera</taxon>
        <taxon>Endopterygota</taxon>
        <taxon>Diptera</taxon>
        <taxon>Nematocera</taxon>
        <taxon>Culicoidea</taxon>
        <taxon>Culicidae</taxon>
        <taxon>Culicinae</taxon>
        <taxon>Aedini</taxon>
        <taxon>Aedes</taxon>
        <taxon>Stegomyia</taxon>
    </lineage>
</organism>
<feature type="compositionally biased region" description="Low complexity" evidence="5">
    <location>
        <begin position="1651"/>
        <end position="1675"/>
    </location>
</feature>
<accession>A0ABM1YM03</accession>
<keyword evidence="3" id="KW-0009">Actin-binding</keyword>
<feature type="repeat" description="Filamin" evidence="4">
    <location>
        <begin position="877"/>
        <end position="969"/>
    </location>
</feature>
<dbReference type="Gene3D" id="2.60.40.10">
    <property type="entry name" value="Immunoglobulins"/>
    <property type="match status" value="22"/>
</dbReference>
<feature type="region of interest" description="Disordered" evidence="5">
    <location>
        <begin position="1"/>
        <end position="42"/>
    </location>
</feature>
<feature type="repeat" description="Filamin" evidence="4">
    <location>
        <begin position="392"/>
        <end position="490"/>
    </location>
</feature>
<evidence type="ECO:0000256" key="2">
    <source>
        <dbReference type="ARBA" id="ARBA00022737"/>
    </source>
</evidence>
<dbReference type="InterPro" id="IPR013783">
    <property type="entry name" value="Ig-like_fold"/>
</dbReference>
<dbReference type="SUPFAM" id="SSF81296">
    <property type="entry name" value="E set domains"/>
    <property type="match status" value="22"/>
</dbReference>
<reference evidence="8" key="1">
    <citation type="journal article" date="2015" name="Proc. Natl. Acad. Sci. U.S.A.">
        <title>Genome sequence of the Asian Tiger mosquito, Aedes albopictus, reveals insights into its biology, genetics, and evolution.</title>
        <authorList>
            <person name="Chen X.G."/>
            <person name="Jiang X."/>
            <person name="Gu J."/>
            <person name="Xu M."/>
            <person name="Wu Y."/>
            <person name="Deng Y."/>
            <person name="Zhang C."/>
            <person name="Bonizzoni M."/>
            <person name="Dermauw W."/>
            <person name="Vontas J."/>
            <person name="Armbruster P."/>
            <person name="Huang X."/>
            <person name="Yang Y."/>
            <person name="Zhang H."/>
            <person name="He W."/>
            <person name="Peng H."/>
            <person name="Liu Y."/>
            <person name="Wu K."/>
            <person name="Chen J."/>
            <person name="Lirakis M."/>
            <person name="Topalis P."/>
            <person name="Van Leeuwen T."/>
            <person name="Hall A.B."/>
            <person name="Jiang X."/>
            <person name="Thorpe C."/>
            <person name="Mueller R.L."/>
            <person name="Sun C."/>
            <person name="Waterhouse R.M."/>
            <person name="Yan G."/>
            <person name="Tu Z.J."/>
            <person name="Fang X."/>
            <person name="James A.A."/>
        </authorList>
    </citation>
    <scope>NUCLEOTIDE SEQUENCE [LARGE SCALE GENOMIC DNA]</scope>
    <source>
        <strain evidence="8">Foshan</strain>
    </source>
</reference>
<feature type="repeat" description="Filamin" evidence="4">
    <location>
        <begin position="781"/>
        <end position="872"/>
    </location>
</feature>
<feature type="compositionally biased region" description="Polar residues" evidence="5">
    <location>
        <begin position="1"/>
        <end position="23"/>
    </location>
</feature>
<feature type="repeat" description="Filamin" evidence="4">
    <location>
        <begin position="2474"/>
        <end position="2568"/>
    </location>
</feature>
<feature type="repeat" description="Filamin" evidence="4">
    <location>
        <begin position="1258"/>
        <end position="1355"/>
    </location>
</feature>
<dbReference type="Proteomes" id="UP000069940">
    <property type="component" value="Unassembled WGS sequence"/>
</dbReference>
<dbReference type="EnsemblMetazoa" id="AALFPA23_010377.R14495">
    <property type="protein sequence ID" value="AALFPA23_010377.P14495"/>
    <property type="gene ID" value="AALFPA23_010377"/>
</dbReference>
<evidence type="ECO:0000256" key="4">
    <source>
        <dbReference type="PROSITE-ProRule" id="PRU00087"/>
    </source>
</evidence>
<dbReference type="PANTHER" id="PTHR38537:SF8">
    <property type="entry name" value="FILAMIN-A"/>
    <property type="match status" value="1"/>
</dbReference>